<reference evidence="2" key="1">
    <citation type="submission" date="2023-05" db="EMBL/GenBank/DDBJ databases">
        <title>Genome and transcriptome analyses reveal genes involved in the formation of fine ridges on petal epidermal cells in Hibiscus trionum.</title>
        <authorList>
            <person name="Koshimizu S."/>
            <person name="Masuda S."/>
            <person name="Ishii T."/>
            <person name="Shirasu K."/>
            <person name="Hoshino A."/>
            <person name="Arita M."/>
        </authorList>
    </citation>
    <scope>NUCLEOTIDE SEQUENCE</scope>
    <source>
        <strain evidence="2">Hamamatsu line</strain>
    </source>
</reference>
<protein>
    <submittedName>
        <fullName evidence="2">Uncharacterized protein</fullName>
    </submittedName>
</protein>
<feature type="transmembrane region" description="Helical" evidence="1">
    <location>
        <begin position="217"/>
        <end position="236"/>
    </location>
</feature>
<dbReference type="EMBL" id="BSYR01000019">
    <property type="protein sequence ID" value="GMI82961.1"/>
    <property type="molecule type" value="Genomic_DNA"/>
</dbReference>
<feature type="transmembrane region" description="Helical" evidence="1">
    <location>
        <begin position="164"/>
        <end position="197"/>
    </location>
</feature>
<feature type="transmembrane region" description="Helical" evidence="1">
    <location>
        <begin position="34"/>
        <end position="56"/>
    </location>
</feature>
<dbReference type="OrthoDB" id="1908649at2759"/>
<sequence length="324" mass="37194">MDREQEEMQFLGFFGIFKESYKLIFSWRKTFSNITLALILPMSFVYLVYTQIYSLFLSKFTSASYDKPSDLISYDWLYFWLFNAAYFTLFSIFSLFSTAAVVYSVACIYTDREVAFKKVMSVVPKVWRRLIVTFFSIFVAIFFYLVATVVVVLIWAVSLAPVHIAGFAVLAILVILFIVGFLYLTTIWHLASTISVLEEAYGFRAMVKSKNLIKGKVWLAMSIFLVLNLAMGFNQIGFKRLVVEGSSGTGMGRRVVFGIIFFLLLSTMILFGLVIQTVIYFVCKSHHHENIDKSALSDQLDFYLLGEYAPSKDKDCQLQVNQYK</sequence>
<keyword evidence="1" id="KW-1133">Transmembrane helix</keyword>
<evidence type="ECO:0000313" key="3">
    <source>
        <dbReference type="Proteomes" id="UP001165190"/>
    </source>
</evidence>
<feature type="transmembrane region" description="Helical" evidence="1">
    <location>
        <begin position="130"/>
        <end position="158"/>
    </location>
</feature>
<name>A0A9W7HTP7_HIBTR</name>
<dbReference type="PANTHER" id="PTHR33133:SF51">
    <property type="entry name" value="THH1_TOM1_TOM3 DOMAIN-CONTAINING PROTEIN"/>
    <property type="match status" value="1"/>
</dbReference>
<dbReference type="PANTHER" id="PTHR33133">
    <property type="entry name" value="OS08G0107100 PROTEIN-RELATED"/>
    <property type="match status" value="1"/>
</dbReference>
<comment type="caution">
    <text evidence="2">The sequence shown here is derived from an EMBL/GenBank/DDBJ whole genome shotgun (WGS) entry which is preliminary data.</text>
</comment>
<dbReference type="Proteomes" id="UP001165190">
    <property type="component" value="Unassembled WGS sequence"/>
</dbReference>
<dbReference type="AlphaFoldDB" id="A0A9W7HTP7"/>
<keyword evidence="1" id="KW-0812">Transmembrane</keyword>
<accession>A0A9W7HTP7</accession>
<gene>
    <name evidence="2" type="ORF">HRI_001965400</name>
</gene>
<keyword evidence="1" id="KW-0472">Membrane</keyword>
<evidence type="ECO:0000256" key="1">
    <source>
        <dbReference type="SAM" id="Phobius"/>
    </source>
</evidence>
<evidence type="ECO:0000313" key="2">
    <source>
        <dbReference type="EMBL" id="GMI82961.1"/>
    </source>
</evidence>
<organism evidence="2 3">
    <name type="scientific">Hibiscus trionum</name>
    <name type="common">Flower of an hour</name>
    <dbReference type="NCBI Taxonomy" id="183268"/>
    <lineage>
        <taxon>Eukaryota</taxon>
        <taxon>Viridiplantae</taxon>
        <taxon>Streptophyta</taxon>
        <taxon>Embryophyta</taxon>
        <taxon>Tracheophyta</taxon>
        <taxon>Spermatophyta</taxon>
        <taxon>Magnoliopsida</taxon>
        <taxon>eudicotyledons</taxon>
        <taxon>Gunneridae</taxon>
        <taxon>Pentapetalae</taxon>
        <taxon>rosids</taxon>
        <taxon>malvids</taxon>
        <taxon>Malvales</taxon>
        <taxon>Malvaceae</taxon>
        <taxon>Malvoideae</taxon>
        <taxon>Hibiscus</taxon>
    </lineage>
</organism>
<proteinExistence type="predicted"/>
<feature type="transmembrane region" description="Helical" evidence="1">
    <location>
        <begin position="76"/>
        <end position="109"/>
    </location>
</feature>
<feature type="transmembrane region" description="Helical" evidence="1">
    <location>
        <begin position="256"/>
        <end position="283"/>
    </location>
</feature>
<keyword evidence="3" id="KW-1185">Reference proteome</keyword>